<accession>A0ACA9P4V9</accession>
<evidence type="ECO:0000313" key="1">
    <source>
        <dbReference type="EMBL" id="CAG8690836.1"/>
    </source>
</evidence>
<organism evidence="1 2">
    <name type="scientific">Dentiscutata heterogama</name>
    <dbReference type="NCBI Taxonomy" id="1316150"/>
    <lineage>
        <taxon>Eukaryota</taxon>
        <taxon>Fungi</taxon>
        <taxon>Fungi incertae sedis</taxon>
        <taxon>Mucoromycota</taxon>
        <taxon>Glomeromycotina</taxon>
        <taxon>Glomeromycetes</taxon>
        <taxon>Diversisporales</taxon>
        <taxon>Gigasporaceae</taxon>
        <taxon>Dentiscutata</taxon>
    </lineage>
</organism>
<protein>
    <submittedName>
        <fullName evidence="1">5815_t:CDS:1</fullName>
    </submittedName>
</protein>
<evidence type="ECO:0000313" key="2">
    <source>
        <dbReference type="Proteomes" id="UP000789702"/>
    </source>
</evidence>
<proteinExistence type="predicted"/>
<dbReference type="EMBL" id="CAJVPU010024021">
    <property type="protein sequence ID" value="CAG8690836.1"/>
    <property type="molecule type" value="Genomic_DNA"/>
</dbReference>
<comment type="caution">
    <text evidence="1">The sequence shown here is derived from an EMBL/GenBank/DDBJ whole genome shotgun (WGS) entry which is preliminary data.</text>
</comment>
<dbReference type="Proteomes" id="UP000789702">
    <property type="component" value="Unassembled WGS sequence"/>
</dbReference>
<feature type="non-terminal residue" evidence="1">
    <location>
        <position position="1"/>
    </location>
</feature>
<reference evidence="1" key="1">
    <citation type="submission" date="2021-06" db="EMBL/GenBank/DDBJ databases">
        <authorList>
            <person name="Kallberg Y."/>
            <person name="Tangrot J."/>
            <person name="Rosling A."/>
        </authorList>
    </citation>
    <scope>NUCLEOTIDE SEQUENCE</scope>
    <source>
        <strain evidence="1">IL203A</strain>
    </source>
</reference>
<name>A0ACA9P4V9_9GLOM</name>
<keyword evidence="2" id="KW-1185">Reference proteome</keyword>
<sequence>ITNELNESEDYLIYKEENNNILKELFIVLIDNLKEGQENS</sequence>
<gene>
    <name evidence="1" type="ORF">DHETER_LOCUS11246</name>
</gene>